<feature type="region of interest" description="Disordered" evidence="1">
    <location>
        <begin position="1"/>
        <end position="100"/>
    </location>
</feature>
<dbReference type="EMBL" id="LNZH02000188">
    <property type="protein sequence ID" value="OCB87756.1"/>
    <property type="molecule type" value="Genomic_DNA"/>
</dbReference>
<feature type="compositionally biased region" description="Polar residues" evidence="1">
    <location>
        <begin position="1"/>
        <end position="20"/>
    </location>
</feature>
<feature type="compositionally biased region" description="Acidic residues" evidence="1">
    <location>
        <begin position="538"/>
        <end position="548"/>
    </location>
</feature>
<gene>
    <name evidence="2" type="ORF">A7U60_g5078</name>
</gene>
<dbReference type="OrthoDB" id="3260095at2759"/>
<feature type="compositionally biased region" description="Polar residues" evidence="1">
    <location>
        <begin position="33"/>
        <end position="47"/>
    </location>
</feature>
<sequence length="568" mass="62102">MSVDTSSSGDLQRPESSSHVSPFEESGLVIPGSSHTEQNETPTSSSATHKHDLLLANFDVPREYWPSSTQAPPGSSPTSFHPDEPYGPPNNPSSARNNASTAPNVDAMLWLRRQQGRPNDFGPRTDLSARNSLRDVILSSILSETLHPVERVEVLEDCKASAEASGLGIPFREILSEPMDHLGVSPLMYEIMRCHLDDSASGLEMVLFLIENWHENVLAHGGMGNCMNVVRIACLRRTGEHDDDDGKLFQFLRPIVLESQAKDKQQYLYYDVSVTPLCGRNEETREPRYSNPDFTAIIKIMHFGWRPTQPPSPLPDEKANSSLRWKFPTPTSIAYVPVEFLAARCAWRLKVDNNSLTLELLDGPGGSVPAGPNDPPAPIVDARVKVIMPEQDCTDPSSVSGSTSTDKEHSVELLLPCSRLRPSVASGPGPSEVKLSPCLCAAPGDYDAIRDLNDPRLHDSRGSLLFELTVRFDHGLSDFALIDVQKPAPADLPSTSPAGSSGSTGVAQSEIDEDDLYVTSEVDAYVRRDGAEGGHEESDWEELSQIDETEPKEGGWVKASWSGKDEDL</sequence>
<evidence type="ECO:0000313" key="3">
    <source>
        <dbReference type="Proteomes" id="UP000757232"/>
    </source>
</evidence>
<evidence type="ECO:0000313" key="2">
    <source>
        <dbReference type="EMBL" id="OCB87756.1"/>
    </source>
</evidence>
<keyword evidence="3" id="KW-1185">Reference proteome</keyword>
<evidence type="ECO:0000256" key="1">
    <source>
        <dbReference type="SAM" id="MobiDB-lite"/>
    </source>
</evidence>
<dbReference type="Proteomes" id="UP000757232">
    <property type="component" value="Unassembled WGS sequence"/>
</dbReference>
<dbReference type="AlphaFoldDB" id="A0A9Q5HXI6"/>
<proteinExistence type="predicted"/>
<feature type="compositionally biased region" description="Basic and acidic residues" evidence="1">
    <location>
        <begin position="527"/>
        <end position="537"/>
    </location>
</feature>
<feature type="compositionally biased region" description="Polar residues" evidence="1">
    <location>
        <begin position="66"/>
        <end position="79"/>
    </location>
</feature>
<accession>A0A9Q5HXI6</accession>
<reference evidence="2" key="1">
    <citation type="submission" date="2016-06" db="EMBL/GenBank/DDBJ databases">
        <title>Draft Genome sequence of the fungus Inonotus baumii.</title>
        <authorList>
            <person name="Zhu H."/>
            <person name="Lin W."/>
        </authorList>
    </citation>
    <scope>NUCLEOTIDE SEQUENCE</scope>
    <source>
        <strain evidence="2">821</strain>
    </source>
</reference>
<organism evidence="2 3">
    <name type="scientific">Sanghuangporus baumii</name>
    <name type="common">Phellinus baumii</name>
    <dbReference type="NCBI Taxonomy" id="108892"/>
    <lineage>
        <taxon>Eukaryota</taxon>
        <taxon>Fungi</taxon>
        <taxon>Dikarya</taxon>
        <taxon>Basidiomycota</taxon>
        <taxon>Agaricomycotina</taxon>
        <taxon>Agaricomycetes</taxon>
        <taxon>Hymenochaetales</taxon>
        <taxon>Hymenochaetaceae</taxon>
        <taxon>Sanghuangporus</taxon>
    </lineage>
</organism>
<comment type="caution">
    <text evidence="2">The sequence shown here is derived from an EMBL/GenBank/DDBJ whole genome shotgun (WGS) entry which is preliminary data.</text>
</comment>
<feature type="region of interest" description="Disordered" evidence="1">
    <location>
        <begin position="527"/>
        <end position="568"/>
    </location>
</feature>
<feature type="compositionally biased region" description="Low complexity" evidence="1">
    <location>
        <begin position="493"/>
        <end position="505"/>
    </location>
</feature>
<protein>
    <submittedName>
        <fullName evidence="2">Uncharacterized protein</fullName>
    </submittedName>
</protein>
<feature type="region of interest" description="Disordered" evidence="1">
    <location>
        <begin position="490"/>
        <end position="515"/>
    </location>
</feature>
<name>A0A9Q5HXI6_SANBA</name>